<protein>
    <submittedName>
        <fullName evidence="1">Uncharacterized protein</fullName>
    </submittedName>
</protein>
<keyword evidence="2" id="KW-1185">Reference proteome</keyword>
<sequence length="67" mass="7746">MTALNLTKRFAYVDSEVKSSARKKHVETLGGLLFRQARQQFAADDDRRAGVFTLLSRQRECKRTEDQ</sequence>
<organism evidence="1 2">
    <name type="scientific">Parelaphostrongylus tenuis</name>
    <name type="common">Meningeal worm</name>
    <dbReference type="NCBI Taxonomy" id="148309"/>
    <lineage>
        <taxon>Eukaryota</taxon>
        <taxon>Metazoa</taxon>
        <taxon>Ecdysozoa</taxon>
        <taxon>Nematoda</taxon>
        <taxon>Chromadorea</taxon>
        <taxon>Rhabditida</taxon>
        <taxon>Rhabditina</taxon>
        <taxon>Rhabditomorpha</taxon>
        <taxon>Strongyloidea</taxon>
        <taxon>Metastrongylidae</taxon>
        <taxon>Parelaphostrongylus</taxon>
    </lineage>
</organism>
<reference evidence="1" key="1">
    <citation type="submission" date="2021-06" db="EMBL/GenBank/DDBJ databases">
        <title>Parelaphostrongylus tenuis whole genome reference sequence.</title>
        <authorList>
            <person name="Garwood T.J."/>
            <person name="Larsen P.A."/>
            <person name="Fountain-Jones N.M."/>
            <person name="Garbe J.R."/>
            <person name="Macchietto M.G."/>
            <person name="Kania S.A."/>
            <person name="Gerhold R.W."/>
            <person name="Richards J.E."/>
            <person name="Wolf T.M."/>
        </authorList>
    </citation>
    <scope>NUCLEOTIDE SEQUENCE</scope>
    <source>
        <strain evidence="1">MNPRO001-30</strain>
        <tissue evidence="1">Meninges</tissue>
    </source>
</reference>
<comment type="caution">
    <text evidence="1">The sequence shown here is derived from an EMBL/GenBank/DDBJ whole genome shotgun (WGS) entry which is preliminary data.</text>
</comment>
<accession>A0AAD5MJL8</accession>
<evidence type="ECO:0000313" key="1">
    <source>
        <dbReference type="EMBL" id="KAJ1348916.1"/>
    </source>
</evidence>
<dbReference type="Proteomes" id="UP001196413">
    <property type="component" value="Unassembled WGS sequence"/>
</dbReference>
<evidence type="ECO:0000313" key="2">
    <source>
        <dbReference type="Proteomes" id="UP001196413"/>
    </source>
</evidence>
<gene>
    <name evidence="1" type="ORF">KIN20_004325</name>
</gene>
<dbReference type="AlphaFoldDB" id="A0AAD5MJL8"/>
<dbReference type="EMBL" id="JAHQIW010000581">
    <property type="protein sequence ID" value="KAJ1348916.1"/>
    <property type="molecule type" value="Genomic_DNA"/>
</dbReference>
<name>A0AAD5MJL8_PARTN</name>
<proteinExistence type="predicted"/>